<keyword evidence="8" id="KW-1185">Reference proteome</keyword>
<evidence type="ECO:0000313" key="7">
    <source>
        <dbReference type="EMBL" id="NME67506.1"/>
    </source>
</evidence>
<keyword evidence="7" id="KW-0645">Protease</keyword>
<reference evidence="7 8" key="1">
    <citation type="submission" date="2020-04" db="EMBL/GenBank/DDBJ databases">
        <title>Flammeovirga sp. SR4, a novel species isolated from seawater.</title>
        <authorList>
            <person name="Wang X."/>
        </authorList>
    </citation>
    <scope>NUCLEOTIDE SEQUENCE [LARGE SCALE GENOMIC DNA]</scope>
    <source>
        <strain evidence="7 8">ATCC 23126</strain>
    </source>
</reference>
<accession>A0A7X9P0W3</accession>
<organism evidence="7 8">
    <name type="scientific">Flammeovirga aprica JL-4</name>
    <dbReference type="NCBI Taxonomy" id="694437"/>
    <lineage>
        <taxon>Bacteria</taxon>
        <taxon>Pseudomonadati</taxon>
        <taxon>Bacteroidota</taxon>
        <taxon>Cytophagia</taxon>
        <taxon>Cytophagales</taxon>
        <taxon>Flammeovirgaceae</taxon>
        <taxon>Flammeovirga</taxon>
    </lineage>
</organism>
<feature type="transmembrane region" description="Helical" evidence="5">
    <location>
        <begin position="64"/>
        <end position="81"/>
    </location>
</feature>
<evidence type="ECO:0000256" key="1">
    <source>
        <dbReference type="ARBA" id="ARBA00004141"/>
    </source>
</evidence>
<dbReference type="AlphaFoldDB" id="A0A7X9P0W3"/>
<feature type="transmembrane region" description="Helical" evidence="5">
    <location>
        <begin position="137"/>
        <end position="156"/>
    </location>
</feature>
<evidence type="ECO:0000256" key="2">
    <source>
        <dbReference type="ARBA" id="ARBA00022692"/>
    </source>
</evidence>
<feature type="domain" description="Peptidase S54 rhomboid" evidence="6">
    <location>
        <begin position="50"/>
        <end position="180"/>
    </location>
</feature>
<protein>
    <submittedName>
        <fullName evidence="7">Rhomboid family intramembrane serine protease</fullName>
    </submittedName>
</protein>
<evidence type="ECO:0000256" key="3">
    <source>
        <dbReference type="ARBA" id="ARBA00022989"/>
    </source>
</evidence>
<name>A0A7X9P0W3_9BACT</name>
<proteinExistence type="predicted"/>
<feature type="transmembrane region" description="Helical" evidence="5">
    <location>
        <begin position="93"/>
        <end position="125"/>
    </location>
</feature>
<sequence length="195" mass="21519">MKIQYNAPVTLTFTFISAAFIILKSFLYIDLTLFFSVGGFGSMSLFSPFTYFRLFSHVIGHGSWEHFMGNFTYILLLGPILEEKYGSKQLLSMILMTALITGLINAFFLTSGLLGASGVVFMFILLSSIVNVQKGKLPLTFVLIVILFIGQELLSVFDDDNISQLAHIVGGICGAIFGFGIDRRTTKKISSKNLV</sequence>
<evidence type="ECO:0000313" key="8">
    <source>
        <dbReference type="Proteomes" id="UP000576082"/>
    </source>
</evidence>
<dbReference type="Pfam" id="PF01694">
    <property type="entry name" value="Rhomboid"/>
    <property type="match status" value="1"/>
</dbReference>
<keyword evidence="3 5" id="KW-1133">Transmembrane helix</keyword>
<feature type="transmembrane region" description="Helical" evidence="5">
    <location>
        <begin position="33"/>
        <end position="52"/>
    </location>
</feature>
<evidence type="ECO:0000256" key="5">
    <source>
        <dbReference type="SAM" id="Phobius"/>
    </source>
</evidence>
<comment type="subcellular location">
    <subcellularLocation>
        <location evidence="1">Membrane</location>
        <topology evidence="1">Multi-pass membrane protein</topology>
    </subcellularLocation>
</comment>
<dbReference type="Proteomes" id="UP000576082">
    <property type="component" value="Unassembled WGS sequence"/>
</dbReference>
<dbReference type="SUPFAM" id="SSF144091">
    <property type="entry name" value="Rhomboid-like"/>
    <property type="match status" value="1"/>
</dbReference>
<dbReference type="InterPro" id="IPR035952">
    <property type="entry name" value="Rhomboid-like_sf"/>
</dbReference>
<dbReference type="PANTHER" id="PTHR43066">
    <property type="entry name" value="RHOMBOID-RELATED PROTEIN"/>
    <property type="match status" value="1"/>
</dbReference>
<dbReference type="RefSeq" id="WP_169655841.1">
    <property type="nucleotide sequence ID" value="NZ_JABANE010000011.1"/>
</dbReference>
<keyword evidence="4 5" id="KW-0472">Membrane</keyword>
<keyword evidence="7" id="KW-0378">Hydrolase</keyword>
<keyword evidence="2 5" id="KW-0812">Transmembrane</keyword>
<dbReference type="GO" id="GO:0006508">
    <property type="term" value="P:proteolysis"/>
    <property type="evidence" value="ECO:0007669"/>
    <property type="project" value="UniProtKB-KW"/>
</dbReference>
<dbReference type="GO" id="GO:0016020">
    <property type="term" value="C:membrane"/>
    <property type="evidence" value="ECO:0007669"/>
    <property type="project" value="UniProtKB-SubCell"/>
</dbReference>
<dbReference type="GO" id="GO:0004252">
    <property type="term" value="F:serine-type endopeptidase activity"/>
    <property type="evidence" value="ECO:0007669"/>
    <property type="project" value="InterPro"/>
</dbReference>
<dbReference type="EMBL" id="JABANE010000011">
    <property type="protein sequence ID" value="NME67506.1"/>
    <property type="molecule type" value="Genomic_DNA"/>
</dbReference>
<evidence type="ECO:0000256" key="4">
    <source>
        <dbReference type="ARBA" id="ARBA00023136"/>
    </source>
</evidence>
<dbReference type="Gene3D" id="1.20.1540.10">
    <property type="entry name" value="Rhomboid-like"/>
    <property type="match status" value="1"/>
</dbReference>
<feature type="transmembrane region" description="Helical" evidence="5">
    <location>
        <begin position="162"/>
        <end position="181"/>
    </location>
</feature>
<evidence type="ECO:0000259" key="6">
    <source>
        <dbReference type="Pfam" id="PF01694"/>
    </source>
</evidence>
<feature type="transmembrane region" description="Helical" evidence="5">
    <location>
        <begin position="7"/>
        <end position="27"/>
    </location>
</feature>
<gene>
    <name evidence="7" type="ORF">HHU12_05980</name>
</gene>
<comment type="caution">
    <text evidence="7">The sequence shown here is derived from an EMBL/GenBank/DDBJ whole genome shotgun (WGS) entry which is preliminary data.</text>
</comment>
<dbReference type="InterPro" id="IPR022764">
    <property type="entry name" value="Peptidase_S54_rhomboid_dom"/>
</dbReference>